<evidence type="ECO:0008006" key="4">
    <source>
        <dbReference type="Google" id="ProtNLM"/>
    </source>
</evidence>
<gene>
    <name evidence="2" type="ORF">GA0070563_11522</name>
</gene>
<feature type="transmembrane region" description="Helical" evidence="1">
    <location>
        <begin position="146"/>
        <end position="169"/>
    </location>
</feature>
<sequence length="427" mass="43205">MSLRVAGRCAGAFFLLAFVAYGVGSALPGQPAGAALVALNSALVAAIGALAFRALRPARPGAAWGYLVARGAEAFLLAAGLVLRDSAGAGAADIAYQAAMLSLGLGSVPFCLALARQRWLPRWLAGWGAAGYALLAAGAAAELSGIRVGLVPAAPGGLFELVFGALLLARGFAPATGGRPDPTGDAPPSAAGAGDTRVWRAARAAGVGLLLMAILAGLANFGVVQRLAAADAARATDLPLSHQRALVLAVVALLAVACLDVLVAWALRVFLADAGRAVALLAAWCRTGYAVVFAVAITHLVAAAGLLRDGGTDRIDAGVRARIAGFEEVWSVGLLLFGVHLLLTGWLAWRSAAVPTWVAALVAVAGAGYLADSIGALVPAAYPVQVATVTFVGEVVLMGWLLGFAARRRPGRRADRDAGRARQAQPA</sequence>
<feature type="transmembrane region" description="Helical" evidence="1">
    <location>
        <begin position="356"/>
        <end position="378"/>
    </location>
</feature>
<accession>A0A1C5ANB6</accession>
<dbReference type="InterPro" id="IPR025495">
    <property type="entry name" value="DUF4386"/>
</dbReference>
<dbReference type="AlphaFoldDB" id="A0A1C5ANB6"/>
<dbReference type="Pfam" id="PF14329">
    <property type="entry name" value="DUF4386"/>
    <property type="match status" value="2"/>
</dbReference>
<feature type="transmembrane region" description="Helical" evidence="1">
    <location>
        <begin position="245"/>
        <end position="267"/>
    </location>
</feature>
<feature type="transmembrane region" description="Helical" evidence="1">
    <location>
        <begin position="204"/>
        <end position="225"/>
    </location>
</feature>
<keyword evidence="3" id="KW-1185">Reference proteome</keyword>
<feature type="transmembrane region" description="Helical" evidence="1">
    <location>
        <begin position="32"/>
        <end position="52"/>
    </location>
</feature>
<reference evidence="3" key="1">
    <citation type="submission" date="2016-06" db="EMBL/GenBank/DDBJ databases">
        <authorList>
            <person name="Varghese N."/>
            <person name="Submissions Spin"/>
        </authorList>
    </citation>
    <scope>NUCLEOTIDE SEQUENCE [LARGE SCALE GENOMIC DNA]</scope>
    <source>
        <strain evidence="3">DSM 43168</strain>
    </source>
</reference>
<name>A0A1C5ANB6_9ACTN</name>
<organism evidence="2 3">
    <name type="scientific">Micromonospora carbonacea</name>
    <dbReference type="NCBI Taxonomy" id="47853"/>
    <lineage>
        <taxon>Bacteria</taxon>
        <taxon>Bacillati</taxon>
        <taxon>Actinomycetota</taxon>
        <taxon>Actinomycetes</taxon>
        <taxon>Micromonosporales</taxon>
        <taxon>Micromonosporaceae</taxon>
        <taxon>Micromonospora</taxon>
    </lineage>
</organism>
<feature type="transmembrane region" description="Helical" evidence="1">
    <location>
        <begin position="122"/>
        <end position="140"/>
    </location>
</feature>
<proteinExistence type="predicted"/>
<evidence type="ECO:0000256" key="1">
    <source>
        <dbReference type="SAM" id="Phobius"/>
    </source>
</evidence>
<keyword evidence="1" id="KW-0472">Membrane</keyword>
<dbReference type="EMBL" id="FMCT01000015">
    <property type="protein sequence ID" value="SCF46581.1"/>
    <property type="molecule type" value="Genomic_DNA"/>
</dbReference>
<feature type="transmembrane region" description="Helical" evidence="1">
    <location>
        <begin position="94"/>
        <end position="115"/>
    </location>
</feature>
<protein>
    <recommendedName>
        <fullName evidence="4">DUF4386 domain-containing protein</fullName>
    </recommendedName>
</protein>
<feature type="transmembrane region" description="Helical" evidence="1">
    <location>
        <begin position="64"/>
        <end position="82"/>
    </location>
</feature>
<feature type="transmembrane region" description="Helical" evidence="1">
    <location>
        <begin position="288"/>
        <end position="307"/>
    </location>
</feature>
<keyword evidence="1" id="KW-0812">Transmembrane</keyword>
<feature type="transmembrane region" description="Helical" evidence="1">
    <location>
        <begin position="329"/>
        <end position="349"/>
    </location>
</feature>
<evidence type="ECO:0000313" key="3">
    <source>
        <dbReference type="Proteomes" id="UP000183585"/>
    </source>
</evidence>
<keyword evidence="1" id="KW-1133">Transmembrane helix</keyword>
<dbReference type="Proteomes" id="UP000183585">
    <property type="component" value="Unassembled WGS sequence"/>
</dbReference>
<evidence type="ECO:0000313" key="2">
    <source>
        <dbReference type="EMBL" id="SCF46581.1"/>
    </source>
</evidence>
<feature type="transmembrane region" description="Helical" evidence="1">
    <location>
        <begin position="384"/>
        <end position="406"/>
    </location>
</feature>
<dbReference type="RefSeq" id="WP_083302926.1">
    <property type="nucleotide sequence ID" value="NZ_FMCT01000015.1"/>
</dbReference>